<dbReference type="Proteomes" id="UP000596381">
    <property type="component" value="Segment"/>
</dbReference>
<organism evidence="1 2">
    <name type="scientific">Klebsiella phage vB_KpM_FBKp24</name>
    <dbReference type="NCBI Taxonomy" id="2801834"/>
    <lineage>
        <taxon>Viruses</taxon>
        <taxon>Duplodnaviria</taxon>
        <taxon>Heunggongvirae</taxon>
        <taxon>Uroviricota</taxon>
        <taxon>Caudoviricetes</taxon>
        <taxon>Chimalliviridae</taxon>
        <taxon>Maaswegvirus</taxon>
        <taxon>Maaswegvirus Kp24</taxon>
    </lineage>
</organism>
<proteinExistence type="predicted"/>
<evidence type="ECO:0000313" key="2">
    <source>
        <dbReference type="Proteomes" id="UP000596381"/>
    </source>
</evidence>
<evidence type="ECO:0000313" key="1">
    <source>
        <dbReference type="EMBL" id="QQV92184.1"/>
    </source>
</evidence>
<gene>
    <name evidence="1" type="ORF">vBKpMFBKp24_141</name>
</gene>
<protein>
    <submittedName>
        <fullName evidence="1">Uncharacterized protein</fullName>
    </submittedName>
</protein>
<sequence length="163" mass="17602">MKSIKIAVSVIALALTSSAFAANELVWDAEYNQTQISCGIDYANGVQVGGILLKGETGTNNSKAINFVLTSNTAQKNWRLTEAKLTQNTGRFDFADNLMTVSNRDQTSVFVNNVEYAWTDAAQAQNIAGNTKTLALAPKINLDAQQMPFGVTHIQGKLVLTCN</sequence>
<accession>A0A7U0GBP8</accession>
<reference evidence="1 2" key="1">
    <citation type="submission" date="2020-12" db="EMBL/GenBank/DDBJ databases">
        <title>Genomic characterization of four novel bacteriophages infecting Klebsiella pneumoniae.</title>
        <authorList>
            <person name="Estrada Bonilla B."/>
            <person name="Costa A.R."/>
            <person name="van Rossum T."/>
            <person name="Hagedoorn S."/>
            <person name="Wallinga H."/>
            <person name="Xiao M."/>
            <person name="Song W."/>
            <person name="Haas P.-J."/>
            <person name="Nobrega F.L."/>
            <person name="Brouns S.J.J."/>
        </authorList>
    </citation>
    <scope>NUCLEOTIDE SEQUENCE [LARGE SCALE GENOMIC DNA]</scope>
</reference>
<keyword evidence="2" id="KW-1185">Reference proteome</keyword>
<name>A0A7U0GBP8_9CAUD</name>
<dbReference type="EMBL" id="MW394391">
    <property type="protein sequence ID" value="QQV92184.1"/>
    <property type="molecule type" value="Genomic_DNA"/>
</dbReference>